<dbReference type="Pfam" id="PF10518">
    <property type="entry name" value="TAT_signal"/>
    <property type="match status" value="1"/>
</dbReference>
<dbReference type="Proteomes" id="UP000761264">
    <property type="component" value="Unassembled WGS sequence"/>
</dbReference>
<dbReference type="PIRSF" id="PIRSF036389">
    <property type="entry name" value="IOR_B"/>
    <property type="match status" value="1"/>
</dbReference>
<dbReference type="InterPro" id="IPR019546">
    <property type="entry name" value="TAT_signal_bac_arc"/>
</dbReference>
<gene>
    <name evidence="2" type="ORF">HBA54_08605</name>
</gene>
<protein>
    <submittedName>
        <fullName evidence="2">Xanthine dehydrogenase family protein molybdopterin-binding subunit</fullName>
    </submittedName>
</protein>
<dbReference type="AlphaFoldDB" id="A0A967C4J6"/>
<comment type="caution">
    <text evidence="2">The sequence shown here is derived from an EMBL/GenBank/DDBJ whole genome shotgun (WGS) entry which is preliminary data.</text>
</comment>
<accession>A0A967C4J6</accession>
<dbReference type="EMBL" id="JAAQPH010000005">
    <property type="protein sequence ID" value="NIA68650.1"/>
    <property type="molecule type" value="Genomic_DNA"/>
</dbReference>
<dbReference type="PANTHER" id="PTHR47495">
    <property type="entry name" value="ALDEHYDE DEHYDROGENASE"/>
    <property type="match status" value="1"/>
</dbReference>
<keyword evidence="3" id="KW-1185">Reference proteome</keyword>
<sequence length="744" mass="77941">MLAGLKNSATAPVPHESEIPATNRRQFLKASAAVGAGLVIGVVLPQAGNKIAKAAAPAGTAAPVNPNAFVRIAPDSSVTVLIKHIEFGQGTYTGLATLVAEELDADWSQMRAEHAPADATLYNNLHWGPVQGTGGSSSTANSYTQMRQAGAGARALLVLAAADLWGVPAGEITVAKGVVSHAASGNTAGFGELAERAAEMDAPAEVTLKDPADFTLIGKDVPRLDSRAKTRGEAIYTMDKTLPGMLTAVLARPPVFGATLASFDDTAARAVPGVTDVVAVPQGVAVLAEGYWAAKNGRDALDIVWDETTGETRGSAEIMAEYKGLADQPGDMVRSEGAVEEALASAATVLEADYEFPFLAHAPMEPLDCLVQLGPDSCDVWTGSQIPTVDHGAATAISGLKPEQVRVHTLLAGGSFGRRATPNADMVSEAVSVAKAIDGRAPVKVIWTREDDIQGGRYRPMYFQRLRAGLDAEGNLVAWHHRIVGQSIIRNTPFADALIKNGIDQTSVEGANNLPYAIPNMAVDLHTTDVNVPVLWWRAVGSTHTAYSTEAFLDELAEAAGRDPVEFRMAMLKDHPRHAAVLKLAAEKAGWGSPLPEGRSRGVAVHESFASYVAQVAEVSIDGDGQIKVEKVVCAVDCGLAVNPDVVKAQMEGGIGYGLGAILHDAITLDGGRVEQSNFHDYLPLRINEMPEVEVHIVPSAELPTGVGEPGTPPVGPAVANAVYAATGRRIRQLPMALHGLTGA</sequence>
<dbReference type="Pfam" id="PF02738">
    <property type="entry name" value="MoCoBD_1"/>
    <property type="match status" value="1"/>
</dbReference>
<dbReference type="InterPro" id="IPR008274">
    <property type="entry name" value="AldOxase/xan_DH_MoCoBD1"/>
</dbReference>
<organism evidence="2 3">
    <name type="scientific">Pelagibius litoralis</name>
    <dbReference type="NCBI Taxonomy" id="374515"/>
    <lineage>
        <taxon>Bacteria</taxon>
        <taxon>Pseudomonadati</taxon>
        <taxon>Pseudomonadota</taxon>
        <taxon>Alphaproteobacteria</taxon>
        <taxon>Rhodospirillales</taxon>
        <taxon>Rhodovibrionaceae</taxon>
        <taxon>Pelagibius</taxon>
    </lineage>
</organism>
<dbReference type="InterPro" id="IPR046867">
    <property type="entry name" value="AldOxase/xan_DH_MoCoBD2"/>
</dbReference>
<dbReference type="SMART" id="SM01008">
    <property type="entry name" value="Ald_Xan_dh_C"/>
    <property type="match status" value="1"/>
</dbReference>
<dbReference type="Gene3D" id="3.90.1170.50">
    <property type="entry name" value="Aldehyde oxidase/xanthine dehydrogenase, a/b hammerhead"/>
    <property type="match status" value="1"/>
</dbReference>
<dbReference type="PANTHER" id="PTHR47495:SF2">
    <property type="entry name" value="ALDEHYDE DEHYDROGENASE"/>
    <property type="match status" value="1"/>
</dbReference>
<dbReference type="InterPro" id="IPR000674">
    <property type="entry name" value="Ald_Oxase/Xan_DH_a/b"/>
</dbReference>
<dbReference type="InterPro" id="IPR006311">
    <property type="entry name" value="TAT_signal"/>
</dbReference>
<proteinExistence type="predicted"/>
<dbReference type="Gene3D" id="3.30.365.10">
    <property type="entry name" value="Aldehyde oxidase/xanthine dehydrogenase, molybdopterin binding domain"/>
    <property type="match status" value="4"/>
</dbReference>
<evidence type="ECO:0000259" key="1">
    <source>
        <dbReference type="SMART" id="SM01008"/>
    </source>
</evidence>
<dbReference type="NCBIfam" id="TIGR01409">
    <property type="entry name" value="TAT_signal_seq"/>
    <property type="match status" value="1"/>
</dbReference>
<feature type="domain" description="Aldehyde oxidase/xanthine dehydrogenase a/b hammerhead" evidence="1">
    <location>
        <begin position="231"/>
        <end position="309"/>
    </location>
</feature>
<dbReference type="PROSITE" id="PS51318">
    <property type="entry name" value="TAT"/>
    <property type="match status" value="1"/>
</dbReference>
<dbReference type="Pfam" id="PF20256">
    <property type="entry name" value="MoCoBD_2"/>
    <property type="match status" value="2"/>
</dbReference>
<reference evidence="2" key="1">
    <citation type="submission" date="2020-03" db="EMBL/GenBank/DDBJ databases">
        <title>Genome of Pelagibius litoralis DSM 21314T.</title>
        <authorList>
            <person name="Wang G."/>
        </authorList>
    </citation>
    <scope>NUCLEOTIDE SEQUENCE</scope>
    <source>
        <strain evidence="2">DSM 21314</strain>
    </source>
</reference>
<dbReference type="InterPro" id="IPR012368">
    <property type="entry name" value="OxRdtase_Mopterin-bd_su_IorB"/>
</dbReference>
<dbReference type="SUPFAM" id="SSF56003">
    <property type="entry name" value="Molybdenum cofactor-binding domain"/>
    <property type="match status" value="2"/>
</dbReference>
<dbReference type="InterPro" id="IPR037165">
    <property type="entry name" value="AldOxase/xan_DH_Mopterin-bd_sf"/>
</dbReference>
<dbReference type="InterPro" id="IPR052516">
    <property type="entry name" value="N-heterocyclic_Hydroxylase"/>
</dbReference>
<evidence type="ECO:0000313" key="3">
    <source>
        <dbReference type="Proteomes" id="UP000761264"/>
    </source>
</evidence>
<evidence type="ECO:0000313" key="2">
    <source>
        <dbReference type="EMBL" id="NIA68650.1"/>
    </source>
</evidence>
<dbReference type="GO" id="GO:0016491">
    <property type="term" value="F:oxidoreductase activity"/>
    <property type="evidence" value="ECO:0007669"/>
    <property type="project" value="InterPro"/>
</dbReference>
<name>A0A967C4J6_9PROT</name>
<dbReference type="RefSeq" id="WP_167223452.1">
    <property type="nucleotide sequence ID" value="NZ_JAAQPH010000005.1"/>
</dbReference>